<evidence type="ECO:0000313" key="1">
    <source>
        <dbReference type="EMBL" id="ATX75325.1"/>
    </source>
</evidence>
<gene>
    <name evidence="1" type="ORF">REIFOR_00148</name>
</gene>
<dbReference type="RefSeq" id="WP_100255741.1">
    <property type="nucleotide sequence ID" value="NZ_CP011797.1"/>
</dbReference>
<keyword evidence="2" id="KW-1185">Reference proteome</keyword>
<evidence type="ECO:0000313" key="2">
    <source>
        <dbReference type="Proteomes" id="UP000229757"/>
    </source>
</evidence>
<dbReference type="AlphaFoldDB" id="A0A2K8KJX9"/>
<evidence type="ECO:0008006" key="3">
    <source>
        <dbReference type="Google" id="ProtNLM"/>
    </source>
</evidence>
<organism evidence="1 2">
    <name type="scientific">Reinekea forsetii</name>
    <dbReference type="NCBI Taxonomy" id="1336806"/>
    <lineage>
        <taxon>Bacteria</taxon>
        <taxon>Pseudomonadati</taxon>
        <taxon>Pseudomonadota</taxon>
        <taxon>Gammaproteobacteria</taxon>
        <taxon>Oceanospirillales</taxon>
        <taxon>Saccharospirillaceae</taxon>
        <taxon>Reinekea</taxon>
    </lineage>
</organism>
<dbReference type="PROSITE" id="PS51257">
    <property type="entry name" value="PROKAR_LIPOPROTEIN"/>
    <property type="match status" value="1"/>
</dbReference>
<accession>A0A2K8KJX9</accession>
<protein>
    <recommendedName>
        <fullName evidence="3">Lipoprotein</fullName>
    </recommendedName>
</protein>
<sequence>MKNSIISTLWLLIGTISLSGCALFGGASRVPVSDYLRQQFSLQEAELKQLQVYVSSTIVLERVTDSSGADIAAGELNVFGERLEQIVIKPSTPGIILQATETWAKVSFSEGTWLIFGSFAASPNDPWGGKYALYAQTWAGGVGELEFNGLSYRAIKTSGQAVLEIRQKDLNRRVIEKTKLSGVPLAAE</sequence>
<proteinExistence type="predicted"/>
<dbReference type="EMBL" id="CP011797">
    <property type="protein sequence ID" value="ATX75325.1"/>
    <property type="molecule type" value="Genomic_DNA"/>
</dbReference>
<dbReference type="KEGG" id="rfo:REIFOR_00148"/>
<name>A0A2K8KJX9_9GAMM</name>
<reference evidence="1 2" key="1">
    <citation type="journal article" date="2017" name="Environ. Microbiol.">
        <title>Genomic and physiological analyses of 'Reinekea forsetii' reveal a versatile opportunistic lifestyle during spring algae blooms.</title>
        <authorList>
            <person name="Avci B."/>
            <person name="Hahnke R.L."/>
            <person name="Chafee M."/>
            <person name="Fischer T."/>
            <person name="Gruber-Vodicka H."/>
            <person name="Tegetmeyer H.E."/>
            <person name="Harder J."/>
            <person name="Fuchs B.M."/>
            <person name="Amann R.I."/>
            <person name="Teeling H."/>
        </authorList>
    </citation>
    <scope>NUCLEOTIDE SEQUENCE [LARGE SCALE GENOMIC DNA]</scope>
    <source>
        <strain evidence="1 2">Hel1_31_D35</strain>
    </source>
</reference>
<dbReference type="OrthoDB" id="1492288at2"/>
<dbReference type="Proteomes" id="UP000229757">
    <property type="component" value="Chromosome"/>
</dbReference>